<sequence length="255" mass="30238">MSRILYKYLDMVGAKCMIGNQDLQFTNASQLNDPFDCHPKLIDYSNVLDTELQGWIPKDWWVEKEENDALNLRNDTWLCSLSKINDSLLMWSHYCCNHKGICIGLDVDKVMESVPPMFGTLYLEPLVIDVQYQDIIERPNAYSANDRCNYQWGTKAKDWEYEQEVRLVIPKPSPMYAAFTPQQAKQTKETWDWREIHHYLPLKKESFDSIYFGINIEQAEKEKIIQYVRKELHPQIRLYQMEVDENAFRLRPVII</sequence>
<dbReference type="EMBL" id="VWEQ01000005">
    <property type="protein sequence ID" value="KAA4753920.1"/>
    <property type="molecule type" value="Genomic_DNA"/>
</dbReference>
<dbReference type="EMBL" id="VWAW01000019">
    <property type="protein sequence ID" value="KAA5169552.1"/>
    <property type="molecule type" value="Genomic_DNA"/>
</dbReference>
<dbReference type="Proteomes" id="UP000479773">
    <property type="component" value="Unassembled WGS sequence"/>
</dbReference>
<proteinExistence type="predicted"/>
<evidence type="ECO:0000313" key="2">
    <source>
        <dbReference type="EMBL" id="KAA5169552.1"/>
    </source>
</evidence>
<evidence type="ECO:0000313" key="4">
    <source>
        <dbReference type="Proteomes" id="UP000479773"/>
    </source>
</evidence>
<dbReference type="AlphaFoldDB" id="A0A5C6H9E8"/>
<dbReference type="InterPro" id="IPR021352">
    <property type="entry name" value="DUF2971"/>
</dbReference>
<evidence type="ECO:0000313" key="3">
    <source>
        <dbReference type="Proteomes" id="UP000436803"/>
    </source>
</evidence>
<protein>
    <submittedName>
        <fullName evidence="1">DUF2971 domain-containing protein</fullName>
    </submittedName>
</protein>
<evidence type="ECO:0000313" key="1">
    <source>
        <dbReference type="EMBL" id="KAA4753920.1"/>
    </source>
</evidence>
<dbReference type="Pfam" id="PF11185">
    <property type="entry name" value="DUF2971"/>
    <property type="match status" value="1"/>
</dbReference>
<name>A0A5C6H9E8_BACFG</name>
<gene>
    <name evidence="2" type="ORF">F2Z29_19390</name>
    <name evidence="1" type="ORF">F3B44_06995</name>
</gene>
<comment type="caution">
    <text evidence="1">The sequence shown here is derived from an EMBL/GenBank/DDBJ whole genome shotgun (WGS) entry which is preliminary data.</text>
</comment>
<dbReference type="RefSeq" id="WP_115473086.1">
    <property type="nucleotide sequence ID" value="NZ_JABFHU010000003.1"/>
</dbReference>
<reference evidence="3 4" key="1">
    <citation type="journal article" date="2019" name="Nat. Med.">
        <title>A library of human gut bacterial isolates paired with longitudinal multiomics data enables mechanistic microbiome research.</title>
        <authorList>
            <person name="Poyet M."/>
            <person name="Groussin M."/>
            <person name="Gibbons S.M."/>
            <person name="Avila-Pacheco J."/>
            <person name="Jiang X."/>
            <person name="Kearney S.M."/>
            <person name="Perrotta A.R."/>
            <person name="Berdy B."/>
            <person name="Zhao S."/>
            <person name="Lieberman T.D."/>
            <person name="Swanson P.K."/>
            <person name="Smith M."/>
            <person name="Roesemann S."/>
            <person name="Alexander J.E."/>
            <person name="Rich S.A."/>
            <person name="Livny J."/>
            <person name="Vlamakis H."/>
            <person name="Clish C."/>
            <person name="Bullock K."/>
            <person name="Deik A."/>
            <person name="Scott J."/>
            <person name="Pierce K.A."/>
            <person name="Xavier R.J."/>
            <person name="Alm E.J."/>
        </authorList>
    </citation>
    <scope>NUCLEOTIDE SEQUENCE [LARGE SCALE GENOMIC DNA]</scope>
    <source>
        <strain evidence="1 4">BIOML-A106</strain>
        <strain evidence="2 3">BIOML-A7</strain>
    </source>
</reference>
<accession>A0A5C6H9E8</accession>
<organism evidence="1 4">
    <name type="scientific">Bacteroides fragilis</name>
    <dbReference type="NCBI Taxonomy" id="817"/>
    <lineage>
        <taxon>Bacteria</taxon>
        <taxon>Pseudomonadati</taxon>
        <taxon>Bacteroidota</taxon>
        <taxon>Bacteroidia</taxon>
        <taxon>Bacteroidales</taxon>
        <taxon>Bacteroidaceae</taxon>
        <taxon>Bacteroides</taxon>
    </lineage>
</organism>
<dbReference type="Proteomes" id="UP000436803">
    <property type="component" value="Unassembled WGS sequence"/>
</dbReference>